<dbReference type="PANTHER" id="PTHR21581:SF11">
    <property type="entry name" value="D-ALANYL-D-ALANINE CARBOXYPEPTIDASE DACA"/>
    <property type="match status" value="1"/>
</dbReference>
<comment type="catalytic activity">
    <reaction evidence="12">
        <text>Preferential cleavage: (Ac)2-L-Lys-D-Ala-|-D-Ala. Also transpeptidation of peptidyl-alanyl moieties that are N-acyl substituents of D-alanine.</text>
        <dbReference type="EC" id="3.4.16.4"/>
    </reaction>
</comment>
<evidence type="ECO:0000256" key="2">
    <source>
        <dbReference type="ARBA" id="ARBA00004752"/>
    </source>
</evidence>
<feature type="active site" description="Acyl-ester intermediate" evidence="13">
    <location>
        <position position="60"/>
    </location>
</feature>
<dbReference type="GO" id="GO:0009252">
    <property type="term" value="P:peptidoglycan biosynthetic process"/>
    <property type="evidence" value="ECO:0007669"/>
    <property type="project" value="UniProtKB-KW"/>
</dbReference>
<organism evidence="18 19">
    <name type="scientific">Bacillus cereus VD184</name>
    <dbReference type="NCBI Taxonomy" id="1053242"/>
    <lineage>
        <taxon>Bacteria</taxon>
        <taxon>Bacillati</taxon>
        <taxon>Bacillota</taxon>
        <taxon>Bacilli</taxon>
        <taxon>Bacillales</taxon>
        <taxon>Bacillaceae</taxon>
        <taxon>Bacillus</taxon>
        <taxon>Bacillus cereus group</taxon>
    </lineage>
</organism>
<dbReference type="InterPro" id="IPR018044">
    <property type="entry name" value="Peptidase_S11"/>
</dbReference>
<evidence type="ECO:0000259" key="17">
    <source>
        <dbReference type="SMART" id="SM00936"/>
    </source>
</evidence>
<dbReference type="Proteomes" id="UP000014028">
    <property type="component" value="Unassembled WGS sequence"/>
</dbReference>
<protein>
    <recommendedName>
        <fullName evidence="4">serine-type D-Ala-D-Ala carboxypeptidase</fullName>
        <ecNumber evidence="4">3.4.16.4</ecNumber>
    </recommendedName>
</protein>
<feature type="chain" id="PRO_5040963298" description="serine-type D-Ala-D-Ala carboxypeptidase" evidence="16">
    <location>
        <begin position="26"/>
        <end position="429"/>
    </location>
</feature>
<dbReference type="SMART" id="SM00936">
    <property type="entry name" value="PBP5_C"/>
    <property type="match status" value="1"/>
</dbReference>
<dbReference type="FunFam" id="3.40.710.10:FF:000025">
    <property type="entry name" value="D-alanyl-D-alanine carboxypeptidase DacA"/>
    <property type="match status" value="1"/>
</dbReference>
<dbReference type="InterPro" id="IPR037167">
    <property type="entry name" value="Peptidase_S11_C_sf"/>
</dbReference>
<evidence type="ECO:0000313" key="18">
    <source>
        <dbReference type="EMBL" id="EOQ01982.1"/>
    </source>
</evidence>
<dbReference type="GO" id="GO:0006508">
    <property type="term" value="P:proteolysis"/>
    <property type="evidence" value="ECO:0007669"/>
    <property type="project" value="UniProtKB-KW"/>
</dbReference>
<dbReference type="Pfam" id="PF07943">
    <property type="entry name" value="PBP5_C"/>
    <property type="match status" value="1"/>
</dbReference>
<evidence type="ECO:0000256" key="10">
    <source>
        <dbReference type="ARBA" id="ARBA00022984"/>
    </source>
</evidence>
<dbReference type="Gene3D" id="2.60.410.10">
    <property type="entry name" value="D-Ala-D-Ala carboxypeptidase, C-terminal domain"/>
    <property type="match status" value="1"/>
</dbReference>
<comment type="caution">
    <text evidence="18">The sequence shown here is derived from an EMBL/GenBank/DDBJ whole genome shotgun (WGS) entry which is preliminary data.</text>
</comment>
<comment type="function">
    <text evidence="1">Removes C-terminal D-alanyl residues from sugar-peptide cell wall precursors.</text>
</comment>
<keyword evidence="10" id="KW-0573">Peptidoglycan synthesis</keyword>
<dbReference type="InterPro" id="IPR001967">
    <property type="entry name" value="Peptidase_S11_N"/>
</dbReference>
<dbReference type="FunFam" id="2.60.410.10:FF:000006">
    <property type="entry name" value="D-alanyl-D-alanine carboxypeptidase DacA"/>
    <property type="match status" value="1"/>
</dbReference>
<dbReference type="AlphaFoldDB" id="A0A9W5R0Q6"/>
<evidence type="ECO:0000256" key="15">
    <source>
        <dbReference type="RuleBase" id="RU004016"/>
    </source>
</evidence>
<dbReference type="InterPro" id="IPR015956">
    <property type="entry name" value="Peniciliin-bd_prot_C_sf"/>
</dbReference>
<dbReference type="RefSeq" id="WP_016123900.1">
    <property type="nucleotide sequence ID" value="NZ_KB976843.1"/>
</dbReference>
<evidence type="ECO:0000256" key="3">
    <source>
        <dbReference type="ARBA" id="ARBA00007164"/>
    </source>
</evidence>
<evidence type="ECO:0000256" key="1">
    <source>
        <dbReference type="ARBA" id="ARBA00003217"/>
    </source>
</evidence>
<dbReference type="InterPro" id="IPR012907">
    <property type="entry name" value="Peptidase_S11_C"/>
</dbReference>
<comment type="pathway">
    <text evidence="2">Cell wall biogenesis; peptidoglycan biosynthesis.</text>
</comment>
<feature type="active site" description="Proton acceptor" evidence="13">
    <location>
        <position position="63"/>
    </location>
</feature>
<keyword evidence="6" id="KW-0645">Protease</keyword>
<evidence type="ECO:0000256" key="11">
    <source>
        <dbReference type="ARBA" id="ARBA00023316"/>
    </source>
</evidence>
<dbReference type="GO" id="GO:0008360">
    <property type="term" value="P:regulation of cell shape"/>
    <property type="evidence" value="ECO:0007669"/>
    <property type="project" value="UniProtKB-KW"/>
</dbReference>
<evidence type="ECO:0000256" key="16">
    <source>
        <dbReference type="SAM" id="SignalP"/>
    </source>
</evidence>
<dbReference type="Gene3D" id="3.40.710.10">
    <property type="entry name" value="DD-peptidase/beta-lactamase superfamily"/>
    <property type="match status" value="1"/>
</dbReference>
<dbReference type="SUPFAM" id="SSF56601">
    <property type="entry name" value="beta-lactamase/transpeptidase-like"/>
    <property type="match status" value="1"/>
</dbReference>
<evidence type="ECO:0000256" key="8">
    <source>
        <dbReference type="ARBA" id="ARBA00022801"/>
    </source>
</evidence>
<dbReference type="PANTHER" id="PTHR21581">
    <property type="entry name" value="D-ALANYL-D-ALANINE CARBOXYPEPTIDASE"/>
    <property type="match status" value="1"/>
</dbReference>
<proteinExistence type="inferred from homology"/>
<evidence type="ECO:0000256" key="7">
    <source>
        <dbReference type="ARBA" id="ARBA00022729"/>
    </source>
</evidence>
<gene>
    <name evidence="18" type="ORF">IKC_04660</name>
</gene>
<keyword evidence="5 18" id="KW-0121">Carboxypeptidase</keyword>
<evidence type="ECO:0000256" key="13">
    <source>
        <dbReference type="PIRSR" id="PIRSR618044-1"/>
    </source>
</evidence>
<sequence length="429" mass="47857">MKKILSILLLLVLSISSLGVTTSHAEEKIHIEAAAALLFDADTGKILHEQNPDELLAIASMSKLIVVYAVLEAIKEGKITWDTKVNISDYAYEVSRNNEFSNVPFEKGRQYTVKELYHSIVIFSANGSSIALAELLAGSEKNFLNLANEHAKKLGLKKYKFVNATGLNNADLKGKHPEGTDPNAENSMSARDMGMLSKAMITKYPEMLEDTKQRFRNFPDNHPKPIRMENWNWMLPGAAFAYEGTDGLKTGSSDTAGYGFTITAKRGDVRLISVIIKTKSMDERFTESRELIEYGFNNFEKQKLKVNKNNTISVVKGKEDQVTVAPEKEITVIAKKGSKEPYKIGTELDKSLSEDGHLVAPIKKDTKVGSITLESTDKYGFLDGSKSMKVTAKTTEEVEKANWFVLTMRSIGDFFSNLWSKVFYFPLSM</sequence>
<dbReference type="Pfam" id="PF00768">
    <property type="entry name" value="Peptidase_S11"/>
    <property type="match status" value="1"/>
</dbReference>
<feature type="binding site" evidence="14">
    <location>
        <position position="249"/>
    </location>
    <ligand>
        <name>substrate</name>
    </ligand>
</feature>
<feature type="domain" description="Peptidase S11 D-Ala-D-Ala carboxypeptidase A C-terminal" evidence="17">
    <location>
        <begin position="299"/>
        <end position="400"/>
    </location>
</feature>
<dbReference type="EMBL" id="AHFK01000099">
    <property type="protein sequence ID" value="EOQ01982.1"/>
    <property type="molecule type" value="Genomic_DNA"/>
</dbReference>
<evidence type="ECO:0000256" key="6">
    <source>
        <dbReference type="ARBA" id="ARBA00022670"/>
    </source>
</evidence>
<keyword evidence="11" id="KW-0961">Cell wall biogenesis/degradation</keyword>
<dbReference type="GO" id="GO:0009002">
    <property type="term" value="F:serine-type D-Ala-D-Ala carboxypeptidase activity"/>
    <property type="evidence" value="ECO:0007669"/>
    <property type="project" value="UniProtKB-EC"/>
</dbReference>
<dbReference type="PRINTS" id="PR00725">
    <property type="entry name" value="DADACBPTASE1"/>
</dbReference>
<evidence type="ECO:0000256" key="12">
    <source>
        <dbReference type="ARBA" id="ARBA00034000"/>
    </source>
</evidence>
<evidence type="ECO:0000313" key="19">
    <source>
        <dbReference type="Proteomes" id="UP000014028"/>
    </source>
</evidence>
<keyword evidence="9" id="KW-0133">Cell shape</keyword>
<feature type="signal peptide" evidence="16">
    <location>
        <begin position="1"/>
        <end position="25"/>
    </location>
</feature>
<evidence type="ECO:0000256" key="14">
    <source>
        <dbReference type="PIRSR" id="PIRSR618044-2"/>
    </source>
</evidence>
<name>A0A9W5R0Q6_BACCE</name>
<evidence type="ECO:0000256" key="4">
    <source>
        <dbReference type="ARBA" id="ARBA00012448"/>
    </source>
</evidence>
<keyword evidence="8" id="KW-0378">Hydrolase</keyword>
<dbReference type="InterPro" id="IPR012338">
    <property type="entry name" value="Beta-lactam/transpept-like"/>
</dbReference>
<comment type="similarity">
    <text evidence="3 15">Belongs to the peptidase S11 family.</text>
</comment>
<reference evidence="18 19" key="1">
    <citation type="submission" date="2012-12" db="EMBL/GenBank/DDBJ databases">
        <title>The Genome Sequence of Bacillus cereus VD184.</title>
        <authorList>
            <consortium name="The Broad Institute Genome Sequencing Platform"/>
            <consortium name="The Broad Institute Genome Sequencing Center for Infectious Disease"/>
            <person name="Feldgarden M."/>
            <person name="Van der Auwera G.A."/>
            <person name="Mahillon J."/>
            <person name="Duprez V."/>
            <person name="Timmery S."/>
            <person name="Mattelet C."/>
            <person name="Dierick K."/>
            <person name="Sun M."/>
            <person name="Yu Z."/>
            <person name="Zhu L."/>
            <person name="Hu X."/>
            <person name="Shank E.B."/>
            <person name="Swiecicka I."/>
            <person name="Hansen B.M."/>
            <person name="Andrup L."/>
            <person name="Walker B."/>
            <person name="Young S.K."/>
            <person name="Zeng Q."/>
            <person name="Gargeya S."/>
            <person name="Fitzgerald M."/>
            <person name="Haas B."/>
            <person name="Abouelleil A."/>
            <person name="Alvarado L."/>
            <person name="Arachchi H.M."/>
            <person name="Berlin A.M."/>
            <person name="Chapman S.B."/>
            <person name="Dewar J."/>
            <person name="Goldberg J."/>
            <person name="Griggs A."/>
            <person name="Gujja S."/>
            <person name="Hansen M."/>
            <person name="Howarth C."/>
            <person name="Imamovic A."/>
            <person name="Larimer J."/>
            <person name="McCowan C."/>
            <person name="Murphy C."/>
            <person name="Neiman D."/>
            <person name="Pearson M."/>
            <person name="Priest M."/>
            <person name="Roberts A."/>
            <person name="Saif S."/>
            <person name="Shea T."/>
            <person name="Sisk P."/>
            <person name="Sykes S."/>
            <person name="Wortman J."/>
            <person name="Nusbaum C."/>
            <person name="Birren B."/>
        </authorList>
    </citation>
    <scope>NUCLEOTIDE SEQUENCE [LARGE SCALE GENOMIC DNA]</scope>
    <source>
        <strain evidence="18 19">VD184</strain>
    </source>
</reference>
<accession>A0A9W5R0Q6</accession>
<evidence type="ECO:0000256" key="5">
    <source>
        <dbReference type="ARBA" id="ARBA00022645"/>
    </source>
</evidence>
<dbReference type="GO" id="GO:0071555">
    <property type="term" value="P:cell wall organization"/>
    <property type="evidence" value="ECO:0007669"/>
    <property type="project" value="UniProtKB-KW"/>
</dbReference>
<keyword evidence="7 16" id="KW-0732">Signal</keyword>
<dbReference type="SUPFAM" id="SSF69189">
    <property type="entry name" value="Penicillin-binding protein associated domain"/>
    <property type="match status" value="1"/>
</dbReference>
<feature type="active site" evidence="13">
    <location>
        <position position="124"/>
    </location>
</feature>
<dbReference type="EC" id="3.4.16.4" evidence="4"/>
<evidence type="ECO:0000256" key="9">
    <source>
        <dbReference type="ARBA" id="ARBA00022960"/>
    </source>
</evidence>